<keyword evidence="2" id="KW-1185">Reference proteome</keyword>
<accession>V6KEQ5</accession>
<gene>
    <name evidence="1" type="ORF">M878_18125</name>
</gene>
<dbReference type="HOGENOM" id="CLU_2756247_0_0_11"/>
<reference evidence="1 2" key="1">
    <citation type="journal article" date="2014" name="Genome Announc.">
        <title>Draft Genome Sequence of Streptomyces roseochromogenes subsp. oscitans DS 12.976, Producer of the Aminocoumarin Antibiotic Clorobiocin.</title>
        <authorList>
            <person name="Ruckert C."/>
            <person name="Kalinowski J."/>
            <person name="Heide L."/>
            <person name="Apel A.K."/>
        </authorList>
    </citation>
    <scope>NUCLEOTIDE SEQUENCE [LARGE SCALE GENOMIC DNA]</scope>
    <source>
        <strain evidence="1 2">DS 12.976</strain>
    </source>
</reference>
<organism evidence="1 2">
    <name type="scientific">Streptomyces roseochromogenus subsp. oscitans DS 12.976</name>
    <dbReference type="NCBI Taxonomy" id="1352936"/>
    <lineage>
        <taxon>Bacteria</taxon>
        <taxon>Bacillati</taxon>
        <taxon>Actinomycetota</taxon>
        <taxon>Actinomycetes</taxon>
        <taxon>Kitasatosporales</taxon>
        <taxon>Streptomycetaceae</taxon>
        <taxon>Streptomyces</taxon>
    </lineage>
</organism>
<sequence>MLVVGAFFAGKVPSRPERFGVVLVVPCGLKAQDAAHIASVVAAVRIHQIQSCASRQVMQAQALLAEVDQP</sequence>
<dbReference type="Proteomes" id="UP000017984">
    <property type="component" value="Chromosome"/>
</dbReference>
<dbReference type="EMBL" id="AWQX01000158">
    <property type="protein sequence ID" value="EST30635.1"/>
    <property type="molecule type" value="Genomic_DNA"/>
</dbReference>
<comment type="caution">
    <text evidence="1">The sequence shown here is derived from an EMBL/GenBank/DDBJ whole genome shotgun (WGS) entry which is preliminary data.</text>
</comment>
<evidence type="ECO:0000313" key="2">
    <source>
        <dbReference type="Proteomes" id="UP000017984"/>
    </source>
</evidence>
<dbReference type="AlphaFoldDB" id="V6KEQ5"/>
<proteinExistence type="predicted"/>
<protein>
    <submittedName>
        <fullName evidence="1">Uncharacterized protein</fullName>
    </submittedName>
</protein>
<evidence type="ECO:0000313" key="1">
    <source>
        <dbReference type="EMBL" id="EST30635.1"/>
    </source>
</evidence>
<name>V6KEQ5_STRRC</name>